<dbReference type="Proteomes" id="UP000593578">
    <property type="component" value="Unassembled WGS sequence"/>
</dbReference>
<dbReference type="EMBL" id="CM001749">
    <property type="protein sequence ID" value="KJB63499.1"/>
    <property type="molecule type" value="Genomic_DNA"/>
</dbReference>
<reference evidence="3" key="3">
    <citation type="submission" date="2020-04" db="EMBL/GenBank/DDBJ databases">
        <authorList>
            <person name="Grover C.E."/>
            <person name="Arick M.A. II"/>
            <person name="Thrash A."/>
            <person name="Conover J.L."/>
            <person name="Sanders W.S."/>
            <person name="Peterson D.G."/>
            <person name="Scheffler J.A."/>
            <person name="Scheffler B.E."/>
            <person name="Wendel J.F."/>
        </authorList>
    </citation>
    <scope>NUCLEOTIDE SEQUENCE</scope>
    <source>
        <strain evidence="3">8</strain>
        <tissue evidence="3">Leaf</tissue>
    </source>
</reference>
<accession>A0A0D2U3L8</accession>
<dbReference type="InterPro" id="IPR035441">
    <property type="entry name" value="TFIIS/LEDGF_dom_sf"/>
</dbReference>
<proteinExistence type="predicted"/>
<dbReference type="STRING" id="29730.A0A0D2U3L8"/>
<reference evidence="2 4" key="1">
    <citation type="journal article" date="2012" name="Nature">
        <title>Repeated polyploidization of Gossypium genomes and the evolution of spinnable cotton fibres.</title>
        <authorList>
            <person name="Paterson A.H."/>
            <person name="Wendel J.F."/>
            <person name="Gundlach H."/>
            <person name="Guo H."/>
            <person name="Jenkins J."/>
            <person name="Jin D."/>
            <person name="Llewellyn D."/>
            <person name="Showmaker K.C."/>
            <person name="Shu S."/>
            <person name="Udall J."/>
            <person name="Yoo M.J."/>
            <person name="Byers R."/>
            <person name="Chen W."/>
            <person name="Doron-Faigenboim A."/>
            <person name="Duke M.V."/>
            <person name="Gong L."/>
            <person name="Grimwood J."/>
            <person name="Grover C."/>
            <person name="Grupp K."/>
            <person name="Hu G."/>
            <person name="Lee T.H."/>
            <person name="Li J."/>
            <person name="Lin L."/>
            <person name="Liu T."/>
            <person name="Marler B.S."/>
            <person name="Page J.T."/>
            <person name="Roberts A.W."/>
            <person name="Romanel E."/>
            <person name="Sanders W.S."/>
            <person name="Szadkowski E."/>
            <person name="Tan X."/>
            <person name="Tang H."/>
            <person name="Xu C."/>
            <person name="Wang J."/>
            <person name="Wang Z."/>
            <person name="Zhang D."/>
            <person name="Zhang L."/>
            <person name="Ashrafi H."/>
            <person name="Bedon F."/>
            <person name="Bowers J.E."/>
            <person name="Brubaker C.L."/>
            <person name="Chee P.W."/>
            <person name="Das S."/>
            <person name="Gingle A.R."/>
            <person name="Haigler C.H."/>
            <person name="Harker D."/>
            <person name="Hoffmann L.V."/>
            <person name="Hovav R."/>
            <person name="Jones D.C."/>
            <person name="Lemke C."/>
            <person name="Mansoor S."/>
            <person name="ur Rahman M."/>
            <person name="Rainville L.N."/>
            <person name="Rambani A."/>
            <person name="Reddy U.K."/>
            <person name="Rong J.K."/>
            <person name="Saranga Y."/>
            <person name="Scheffler B.E."/>
            <person name="Scheffler J.A."/>
            <person name="Stelly D.M."/>
            <person name="Triplett B.A."/>
            <person name="Van Deynze A."/>
            <person name="Vaslin M.F."/>
            <person name="Waghmare V.N."/>
            <person name="Walford S.A."/>
            <person name="Wright R.J."/>
            <person name="Zaki E.A."/>
            <person name="Zhang T."/>
            <person name="Dennis E.S."/>
            <person name="Mayer K.F."/>
            <person name="Peterson D.G."/>
            <person name="Rokhsar D.S."/>
            <person name="Wang X."/>
            <person name="Schmutz J."/>
        </authorList>
    </citation>
    <scope>NUCLEOTIDE SEQUENCE [LARGE SCALE GENOMIC DNA]</scope>
</reference>
<dbReference type="eggNOG" id="ENOG502QW5B">
    <property type="taxonomic scope" value="Eukaryota"/>
</dbReference>
<dbReference type="OMA" id="ECLDVFV"/>
<feature type="region of interest" description="Disordered" evidence="1">
    <location>
        <begin position="974"/>
        <end position="994"/>
    </location>
</feature>
<feature type="compositionally biased region" description="Polar residues" evidence="1">
    <location>
        <begin position="509"/>
        <end position="518"/>
    </location>
</feature>
<dbReference type="KEGG" id="gra:105772197"/>
<organism evidence="2 4">
    <name type="scientific">Gossypium raimondii</name>
    <name type="common">Peruvian cotton</name>
    <name type="synonym">Gossypium klotzschianum subsp. raimondii</name>
    <dbReference type="NCBI Taxonomy" id="29730"/>
    <lineage>
        <taxon>Eukaryota</taxon>
        <taxon>Viridiplantae</taxon>
        <taxon>Streptophyta</taxon>
        <taxon>Embryophyta</taxon>
        <taxon>Tracheophyta</taxon>
        <taxon>Spermatophyta</taxon>
        <taxon>Magnoliopsida</taxon>
        <taxon>eudicotyledons</taxon>
        <taxon>Gunneridae</taxon>
        <taxon>Pentapetalae</taxon>
        <taxon>rosids</taxon>
        <taxon>malvids</taxon>
        <taxon>Malvales</taxon>
        <taxon>Malvaceae</taxon>
        <taxon>Malvoideae</taxon>
        <taxon>Gossypium</taxon>
    </lineage>
</organism>
<feature type="region of interest" description="Disordered" evidence="1">
    <location>
        <begin position="489"/>
        <end position="518"/>
    </location>
</feature>
<evidence type="ECO:0000313" key="2">
    <source>
        <dbReference type="EMBL" id="KJB63499.1"/>
    </source>
</evidence>
<evidence type="ECO:0000256" key="1">
    <source>
        <dbReference type="SAM" id="MobiDB-lite"/>
    </source>
</evidence>
<evidence type="ECO:0000313" key="5">
    <source>
        <dbReference type="Proteomes" id="UP000593578"/>
    </source>
</evidence>
<feature type="region of interest" description="Disordered" evidence="1">
    <location>
        <begin position="391"/>
        <end position="410"/>
    </location>
</feature>
<dbReference type="SUPFAM" id="SSF47676">
    <property type="entry name" value="Conserved domain common to transcription factors TFIIS, elongin A, CRSP70"/>
    <property type="match status" value="1"/>
</dbReference>
<keyword evidence="4" id="KW-1185">Reference proteome</keyword>
<dbReference type="OrthoDB" id="1595674at2759"/>
<sequence>MTLEDFFTLTEMKDGLTSPSRVEELLTVMKKEKDVVGKNVSDVTRQWTAVASTIAATENKDCLDLFVQLDGLCFLDGWLKDAQDCGNESSGNFVEESITALLRALEKLHRNNERSISSEIRITVKNLLGHNSPRVQDGARLLFDNLKQDKVADGDIDTGGHDYGISDSAKVTIENSGPESSVRGGPSGANAHEEIDGTDAAKVENLPSNLDGVQSESDKDFHIESTNDQLESNINSDHANLENRSQSHMASSFMPNPIQEKSSMKEEPLATTVEETASVEVCSLPESKQEHVEVSDAQKLNGLPIDENQKLDMTVSSSSTSEHVLVSSGVLVRSAQEAIAEPNLQNESEANKSDVLKFVAIGDDKAPVSEPKKAMDDSGVMNHLGNGSQQFKTTGKGSEPHLGKWSSSENEFKYRKPGNLDTIFSRTELTGAADEGKENYGMEDSRRGANYVSPDVINRRMSDMELEYGIVDALEVARQVAQEVEREVVDDREASCSSSEKISGGGIEQPSTPDSLNAKQDLPAQVIPSGVSTGHNQSTEAYNEGEGCMVSSDNADNEKENGLHHMESSQVTVAQEPEPNTKCLCEFDLNQEICSDDVEQTVNSISTPVSVVSASRAAAALGFPVAPLQFEGALGWKGSAATSAFRPASACRNSDGEKTLSLGGTSSSTKQRMDCIDFDLNVAEAGDEKGAELMSGKQVTALSSLNSIESSLEVSPRKSKRLKLDLNCINDDVDASSLDSKVEGRFLYNMNGHHNPSPALSSSSMQPSMRNIDLNDRPYSHNDASEQRPYHGICSQNVNAYGGGPKPNDPVISLMGTRVEVNRKDSIPQVVSLLHGKAFEPARDANITRTGGFLGLSPNMPYSHSPAFSYNGVAMAPTISFSSAIYGASGSIPYMVDSRDSRATVVPQTMGSTYAVPPAYTQPQFIMGTNNPNVGLNGLVPSRPNFDLNSGLAIEGGNRDFMSLRQPFMPVEHLSVNTQPSSSSGVGAKREGTR</sequence>
<dbReference type="PANTHER" id="PTHR47292:SF1">
    <property type="entry name" value="TRANSCRIPTION ELONGATION FACTOR (TFIIS) FAMILY PROTEIN"/>
    <property type="match status" value="1"/>
</dbReference>
<dbReference type="Gramene" id="KJB63499">
    <property type="protein sequence ID" value="KJB63499"/>
    <property type="gene ID" value="B456_010G002900"/>
</dbReference>
<protein>
    <recommendedName>
        <fullName evidence="6">TFIIS N-terminal domain-containing protein</fullName>
    </recommendedName>
</protein>
<dbReference type="PANTHER" id="PTHR47292">
    <property type="entry name" value="TRANSCRIPTION ELONGATION FACTOR (TFIIS) FAMILY PROTEIN-RELATED"/>
    <property type="match status" value="1"/>
</dbReference>
<gene>
    <name evidence="2" type="ORF">B456_010G002900</name>
    <name evidence="3" type="ORF">Gorai_006854</name>
</gene>
<dbReference type="AlphaFoldDB" id="A0A0D2U3L8"/>
<dbReference type="EMBL" id="JABEZZ010000010">
    <property type="protein sequence ID" value="MBA0597038.1"/>
    <property type="molecule type" value="Genomic_DNA"/>
</dbReference>
<evidence type="ECO:0008006" key="6">
    <source>
        <dbReference type="Google" id="ProtNLM"/>
    </source>
</evidence>
<dbReference type="Proteomes" id="UP000032304">
    <property type="component" value="Chromosome 10"/>
</dbReference>
<evidence type="ECO:0000313" key="4">
    <source>
        <dbReference type="Proteomes" id="UP000032304"/>
    </source>
</evidence>
<name>A0A0D2U3L8_GOSRA</name>
<feature type="region of interest" description="Disordered" evidence="1">
    <location>
        <begin position="153"/>
        <end position="193"/>
    </location>
</feature>
<feature type="compositionally biased region" description="Polar residues" evidence="1">
    <location>
        <begin position="975"/>
        <end position="985"/>
    </location>
</feature>
<evidence type="ECO:0000313" key="3">
    <source>
        <dbReference type="EMBL" id="MBA0597038.1"/>
    </source>
</evidence>
<reference evidence="3 5" key="2">
    <citation type="journal article" date="2019" name="Genome Biol. Evol.">
        <title>Insights into the evolution of the New World diploid cottons (Gossypium, subgenus Houzingenia) based on genome sequencing.</title>
        <authorList>
            <person name="Grover C.E."/>
            <person name="Arick M.A. 2nd"/>
            <person name="Thrash A."/>
            <person name="Conover J.L."/>
            <person name="Sanders W.S."/>
            <person name="Peterson D.G."/>
            <person name="Frelichowski J.E."/>
            <person name="Scheffler J.A."/>
            <person name="Scheffler B.E."/>
            <person name="Wendel J.F."/>
        </authorList>
    </citation>
    <scope>NUCLEOTIDE SEQUENCE [LARGE SCALE GENOMIC DNA]</scope>
    <source>
        <strain evidence="3">8</strain>
        <tissue evidence="3">Leaf</tissue>
    </source>
</reference>